<gene>
    <name evidence="2" type="ORF">CR513_04906</name>
</gene>
<feature type="compositionally biased region" description="Basic and acidic residues" evidence="1">
    <location>
        <begin position="106"/>
        <end position="125"/>
    </location>
</feature>
<feature type="compositionally biased region" description="Polar residues" evidence="1">
    <location>
        <begin position="88"/>
        <end position="101"/>
    </location>
</feature>
<dbReference type="AlphaFoldDB" id="A0A371I671"/>
<feature type="non-terminal residue" evidence="2">
    <location>
        <position position="1"/>
    </location>
</feature>
<dbReference type="EMBL" id="QJKJ01000823">
    <property type="protein sequence ID" value="RDY10538.1"/>
    <property type="molecule type" value="Genomic_DNA"/>
</dbReference>
<keyword evidence="3" id="KW-1185">Reference proteome</keyword>
<dbReference type="OrthoDB" id="778454at2759"/>
<name>A0A371I671_MUCPR</name>
<accession>A0A371I671</accession>
<evidence type="ECO:0000313" key="3">
    <source>
        <dbReference type="Proteomes" id="UP000257109"/>
    </source>
</evidence>
<feature type="region of interest" description="Disordered" evidence="1">
    <location>
        <begin position="84"/>
        <end position="140"/>
    </location>
</feature>
<organism evidence="2 3">
    <name type="scientific">Mucuna pruriens</name>
    <name type="common">Velvet bean</name>
    <name type="synonym">Dolichos pruriens</name>
    <dbReference type="NCBI Taxonomy" id="157652"/>
    <lineage>
        <taxon>Eukaryota</taxon>
        <taxon>Viridiplantae</taxon>
        <taxon>Streptophyta</taxon>
        <taxon>Embryophyta</taxon>
        <taxon>Tracheophyta</taxon>
        <taxon>Spermatophyta</taxon>
        <taxon>Magnoliopsida</taxon>
        <taxon>eudicotyledons</taxon>
        <taxon>Gunneridae</taxon>
        <taxon>Pentapetalae</taxon>
        <taxon>rosids</taxon>
        <taxon>fabids</taxon>
        <taxon>Fabales</taxon>
        <taxon>Fabaceae</taxon>
        <taxon>Papilionoideae</taxon>
        <taxon>50 kb inversion clade</taxon>
        <taxon>NPAAA clade</taxon>
        <taxon>indigoferoid/millettioid clade</taxon>
        <taxon>Phaseoleae</taxon>
        <taxon>Mucuna</taxon>
    </lineage>
</organism>
<proteinExistence type="predicted"/>
<sequence>MTARMKIGVHVETLSMEFWDTFVKFNFFEELKHPIEKHSIFSIDAIDGLFRKANRAMFDSKGKKKVETDSNMQELAETKSINLEGVETVSNNQEEAGSDSTNNLNKEQEEKLLLDTSRPSRDQPLHLHAQNSIRGGCLTN</sequence>
<evidence type="ECO:0000313" key="2">
    <source>
        <dbReference type="EMBL" id="RDY10538.1"/>
    </source>
</evidence>
<dbReference type="Proteomes" id="UP000257109">
    <property type="component" value="Unassembled WGS sequence"/>
</dbReference>
<comment type="caution">
    <text evidence="2">The sequence shown here is derived from an EMBL/GenBank/DDBJ whole genome shotgun (WGS) entry which is preliminary data.</text>
</comment>
<protein>
    <submittedName>
        <fullName evidence="2">Uncharacterized protein</fullName>
    </submittedName>
</protein>
<evidence type="ECO:0000256" key="1">
    <source>
        <dbReference type="SAM" id="MobiDB-lite"/>
    </source>
</evidence>
<reference evidence="2" key="1">
    <citation type="submission" date="2018-05" db="EMBL/GenBank/DDBJ databases">
        <title>Draft genome of Mucuna pruriens seed.</title>
        <authorList>
            <person name="Nnadi N.E."/>
            <person name="Vos R."/>
            <person name="Hasami M.H."/>
            <person name="Devisetty U.K."/>
            <person name="Aguiy J.C."/>
        </authorList>
    </citation>
    <scope>NUCLEOTIDE SEQUENCE [LARGE SCALE GENOMIC DNA]</scope>
    <source>
        <strain evidence="2">JCA_2017</strain>
    </source>
</reference>
<feature type="compositionally biased region" description="Polar residues" evidence="1">
    <location>
        <begin position="129"/>
        <end position="140"/>
    </location>
</feature>